<protein>
    <submittedName>
        <fullName evidence="1">Uncharacterized protein</fullName>
    </submittedName>
</protein>
<gene>
    <name evidence="1" type="ORF">HZH68_017149</name>
</gene>
<evidence type="ECO:0000313" key="1">
    <source>
        <dbReference type="EMBL" id="KAF7379304.1"/>
    </source>
</evidence>
<dbReference type="EMBL" id="JACSDZ010000025">
    <property type="protein sequence ID" value="KAF7379304.1"/>
    <property type="molecule type" value="Genomic_DNA"/>
</dbReference>
<dbReference type="Proteomes" id="UP000617340">
    <property type="component" value="Unassembled WGS sequence"/>
</dbReference>
<keyword evidence="2" id="KW-1185">Reference proteome</keyword>
<comment type="caution">
    <text evidence="1">The sequence shown here is derived from an EMBL/GenBank/DDBJ whole genome shotgun (WGS) entry which is preliminary data.</text>
</comment>
<organism evidence="1 2">
    <name type="scientific">Vespula germanica</name>
    <name type="common">German yellow jacket</name>
    <name type="synonym">Paravespula germanica</name>
    <dbReference type="NCBI Taxonomy" id="30212"/>
    <lineage>
        <taxon>Eukaryota</taxon>
        <taxon>Metazoa</taxon>
        <taxon>Ecdysozoa</taxon>
        <taxon>Arthropoda</taxon>
        <taxon>Hexapoda</taxon>
        <taxon>Insecta</taxon>
        <taxon>Pterygota</taxon>
        <taxon>Neoptera</taxon>
        <taxon>Endopterygota</taxon>
        <taxon>Hymenoptera</taxon>
        <taxon>Apocrita</taxon>
        <taxon>Aculeata</taxon>
        <taxon>Vespoidea</taxon>
        <taxon>Vespidae</taxon>
        <taxon>Vespinae</taxon>
        <taxon>Vespula</taxon>
    </lineage>
</organism>
<reference evidence="1" key="1">
    <citation type="journal article" date="2020" name="G3 (Bethesda)">
        <title>High-Quality Assemblies for Three Invasive Social Wasps from the &lt;i&gt;Vespula&lt;/i&gt; Genus.</title>
        <authorList>
            <person name="Harrop T.W.R."/>
            <person name="Guhlin J."/>
            <person name="McLaughlin G.M."/>
            <person name="Permina E."/>
            <person name="Stockwell P."/>
            <person name="Gilligan J."/>
            <person name="Le Lec M.F."/>
            <person name="Gruber M.A.M."/>
            <person name="Quinn O."/>
            <person name="Lovegrove M."/>
            <person name="Duncan E.J."/>
            <person name="Remnant E.J."/>
            <person name="Van Eeckhoven J."/>
            <person name="Graham B."/>
            <person name="Knapp R.A."/>
            <person name="Langford K.W."/>
            <person name="Kronenberg Z."/>
            <person name="Press M.O."/>
            <person name="Eacker S.M."/>
            <person name="Wilson-Rankin E.E."/>
            <person name="Purcell J."/>
            <person name="Lester P.J."/>
            <person name="Dearden P.K."/>
        </authorList>
    </citation>
    <scope>NUCLEOTIDE SEQUENCE</scope>
    <source>
        <strain evidence="1">Linc-1</strain>
    </source>
</reference>
<accession>A0A834J2D5</accession>
<dbReference type="AlphaFoldDB" id="A0A834J2D5"/>
<evidence type="ECO:0000313" key="2">
    <source>
        <dbReference type="Proteomes" id="UP000617340"/>
    </source>
</evidence>
<name>A0A834J2D5_VESGE</name>
<proteinExistence type="predicted"/>
<sequence>MTYRKNKKIVKLNVQKVVKVSFVGPNSFVITRTSKLAKIIGVARGLKKLGSSKMMSPPYTGFIYYIEILEIAPSEDKTARLAATKGTSTHLLVSMLIRKVKQMILEEAEEQLLQMLQLLEDMVL</sequence>